<dbReference type="EMBL" id="JAUJEA010000007">
    <property type="protein sequence ID" value="MDN5203320.1"/>
    <property type="molecule type" value="Genomic_DNA"/>
</dbReference>
<dbReference type="GO" id="GO:0004190">
    <property type="term" value="F:aspartic-type endopeptidase activity"/>
    <property type="evidence" value="ECO:0007669"/>
    <property type="project" value="UniProtKB-EC"/>
</dbReference>
<accession>A0ABT8KRD4</accession>
<evidence type="ECO:0000256" key="10">
    <source>
        <dbReference type="RuleBase" id="RU000594"/>
    </source>
</evidence>
<comment type="subcellular location">
    <subcellularLocation>
        <location evidence="9">Cell membrane</location>
        <topology evidence="9">Multi-pass membrane protein</topology>
    </subcellularLocation>
</comment>
<keyword evidence="3 9" id="KW-0645">Protease</keyword>
<evidence type="ECO:0000256" key="11">
    <source>
        <dbReference type="RuleBase" id="RU004181"/>
    </source>
</evidence>
<dbReference type="PRINTS" id="PR00781">
    <property type="entry name" value="LIPOSIGPTASE"/>
</dbReference>
<keyword evidence="2 9" id="KW-1003">Cell membrane</keyword>
<organism evidence="12 13">
    <name type="scientific">Splendidivirga corallicola</name>
    <dbReference type="NCBI Taxonomy" id="3051826"/>
    <lineage>
        <taxon>Bacteria</taxon>
        <taxon>Pseudomonadati</taxon>
        <taxon>Bacteroidota</taxon>
        <taxon>Cytophagia</taxon>
        <taxon>Cytophagales</taxon>
        <taxon>Splendidivirgaceae</taxon>
        <taxon>Splendidivirga</taxon>
    </lineage>
</organism>
<protein>
    <recommendedName>
        <fullName evidence="9">Lipoprotein signal peptidase</fullName>
        <ecNumber evidence="9">3.4.23.36</ecNumber>
    </recommendedName>
    <alternativeName>
        <fullName evidence="9">Prolipoprotein signal peptidase</fullName>
    </alternativeName>
    <alternativeName>
        <fullName evidence="9">Signal peptidase II</fullName>
        <shortName evidence="9">SPase II</shortName>
    </alternativeName>
</protein>
<evidence type="ECO:0000256" key="9">
    <source>
        <dbReference type="HAMAP-Rule" id="MF_00161"/>
    </source>
</evidence>
<evidence type="ECO:0000313" key="12">
    <source>
        <dbReference type="EMBL" id="MDN5203320.1"/>
    </source>
</evidence>
<dbReference type="HAMAP" id="MF_00161">
    <property type="entry name" value="LspA"/>
    <property type="match status" value="1"/>
</dbReference>
<comment type="similarity">
    <text evidence="1 9 11">Belongs to the peptidase A8 family.</text>
</comment>
<sequence>MKSTMFIRILIILLLVFVNIGCDQISKSVARENIEYHEHIEVIGNHLILTKVENTGAFLGLGSSLHPVLKYFLLLILPSLVLIILLGILIAKPQFDRPVIVALTFIIGGGIGNMIDRFAYGSVTDFLHIDFEIFRTGIFNMADVSVMAGTIIIVLYSILMNRKKSKVEQAH</sequence>
<keyword evidence="7 9" id="KW-1133">Transmembrane helix</keyword>
<gene>
    <name evidence="9 12" type="primary">lspA</name>
    <name evidence="12" type="ORF">QQ008_18180</name>
</gene>
<comment type="pathway">
    <text evidence="9">Protein modification; lipoprotein biosynthesis (signal peptide cleavage).</text>
</comment>
<keyword evidence="6 9" id="KW-0378">Hydrolase</keyword>
<proteinExistence type="inferred from homology"/>
<feature type="active site" evidence="9">
    <location>
        <position position="143"/>
    </location>
</feature>
<comment type="caution">
    <text evidence="9">Lacks conserved residue(s) required for the propagation of feature annotation.</text>
</comment>
<keyword evidence="8 9" id="KW-0472">Membrane</keyword>
<evidence type="ECO:0000256" key="4">
    <source>
        <dbReference type="ARBA" id="ARBA00022692"/>
    </source>
</evidence>
<dbReference type="RefSeq" id="WP_346753345.1">
    <property type="nucleotide sequence ID" value="NZ_JAUJEA010000007.1"/>
</dbReference>
<feature type="active site" evidence="9">
    <location>
        <position position="125"/>
    </location>
</feature>
<dbReference type="Pfam" id="PF01252">
    <property type="entry name" value="Peptidase_A8"/>
    <property type="match status" value="1"/>
</dbReference>
<dbReference type="InterPro" id="IPR001872">
    <property type="entry name" value="Peptidase_A8"/>
</dbReference>
<evidence type="ECO:0000256" key="8">
    <source>
        <dbReference type="ARBA" id="ARBA00023136"/>
    </source>
</evidence>
<feature type="transmembrane region" description="Helical" evidence="9">
    <location>
        <begin position="138"/>
        <end position="159"/>
    </location>
</feature>
<keyword evidence="13" id="KW-1185">Reference proteome</keyword>
<reference evidence="12" key="1">
    <citation type="submission" date="2023-06" db="EMBL/GenBank/DDBJ databases">
        <title>Genomic of Parafulvivirga corallium.</title>
        <authorList>
            <person name="Wang G."/>
        </authorList>
    </citation>
    <scope>NUCLEOTIDE SEQUENCE</scope>
    <source>
        <strain evidence="12">BMA10</strain>
    </source>
</reference>
<name>A0ABT8KRD4_9BACT</name>
<evidence type="ECO:0000313" key="13">
    <source>
        <dbReference type="Proteomes" id="UP001172082"/>
    </source>
</evidence>
<evidence type="ECO:0000256" key="3">
    <source>
        <dbReference type="ARBA" id="ARBA00022670"/>
    </source>
</evidence>
<feature type="transmembrane region" description="Helical" evidence="9">
    <location>
        <begin position="71"/>
        <end position="91"/>
    </location>
</feature>
<keyword evidence="4 9" id="KW-0812">Transmembrane</keyword>
<evidence type="ECO:0000256" key="5">
    <source>
        <dbReference type="ARBA" id="ARBA00022750"/>
    </source>
</evidence>
<dbReference type="PANTHER" id="PTHR33695">
    <property type="entry name" value="LIPOPROTEIN SIGNAL PEPTIDASE"/>
    <property type="match status" value="1"/>
</dbReference>
<comment type="function">
    <text evidence="9 10">This protein specifically catalyzes the removal of signal peptides from prolipoproteins.</text>
</comment>
<dbReference type="NCBIfam" id="TIGR00077">
    <property type="entry name" value="lspA"/>
    <property type="match status" value="1"/>
</dbReference>
<evidence type="ECO:0000256" key="2">
    <source>
        <dbReference type="ARBA" id="ARBA00022475"/>
    </source>
</evidence>
<dbReference type="PROSITE" id="PS00855">
    <property type="entry name" value="SPASE_II"/>
    <property type="match status" value="1"/>
</dbReference>
<comment type="catalytic activity">
    <reaction evidence="9 10">
        <text>Release of signal peptides from bacterial membrane prolipoproteins. Hydrolyzes -Xaa-Yaa-Zaa-|-(S,diacylglyceryl)Cys-, in which Xaa is hydrophobic (preferably Leu), and Yaa (Ala or Ser) and Zaa (Gly or Ala) have small, neutral side chains.</text>
        <dbReference type="EC" id="3.4.23.36"/>
    </reaction>
</comment>
<evidence type="ECO:0000256" key="6">
    <source>
        <dbReference type="ARBA" id="ARBA00022801"/>
    </source>
</evidence>
<dbReference type="Proteomes" id="UP001172082">
    <property type="component" value="Unassembled WGS sequence"/>
</dbReference>
<comment type="caution">
    <text evidence="12">The sequence shown here is derived from an EMBL/GenBank/DDBJ whole genome shotgun (WGS) entry which is preliminary data.</text>
</comment>
<feature type="transmembrane region" description="Helical" evidence="9">
    <location>
        <begin position="98"/>
        <end position="118"/>
    </location>
</feature>
<evidence type="ECO:0000256" key="7">
    <source>
        <dbReference type="ARBA" id="ARBA00022989"/>
    </source>
</evidence>
<keyword evidence="5 9" id="KW-0064">Aspartyl protease</keyword>
<evidence type="ECO:0000256" key="1">
    <source>
        <dbReference type="ARBA" id="ARBA00006139"/>
    </source>
</evidence>
<dbReference type="EC" id="3.4.23.36" evidence="9"/>
<dbReference type="PANTHER" id="PTHR33695:SF1">
    <property type="entry name" value="LIPOPROTEIN SIGNAL PEPTIDASE"/>
    <property type="match status" value="1"/>
</dbReference>